<dbReference type="Proteomes" id="UP000001784">
    <property type="component" value="Chromosome"/>
</dbReference>
<keyword evidence="2" id="KW-0175">Coiled coil</keyword>
<keyword evidence="3" id="KW-0812">Transmembrane</keyword>
<dbReference type="Pfam" id="PF25954">
    <property type="entry name" value="Beta-barrel_RND_2"/>
    <property type="match status" value="1"/>
</dbReference>
<dbReference type="SUPFAM" id="SSF111369">
    <property type="entry name" value="HlyD-like secretion proteins"/>
    <property type="match status" value="1"/>
</dbReference>
<evidence type="ECO:0000256" key="3">
    <source>
        <dbReference type="SAM" id="Phobius"/>
    </source>
</evidence>
<dbReference type="RefSeq" id="WP_011700177.1">
    <property type="nucleotide sequence ID" value="NC_008554.1"/>
</dbReference>
<dbReference type="STRING" id="335543.Sfum_3379"/>
<dbReference type="eggNOG" id="COG0845">
    <property type="taxonomic scope" value="Bacteria"/>
</dbReference>
<comment type="similarity">
    <text evidence="1">Belongs to the membrane fusion protein (MFP) (TC 8.A.1) family.</text>
</comment>
<dbReference type="GO" id="GO:0015562">
    <property type="term" value="F:efflux transmembrane transporter activity"/>
    <property type="evidence" value="ECO:0007669"/>
    <property type="project" value="TreeGrafter"/>
</dbReference>
<feature type="domain" description="Multidrug resistance protein MdtA-like C-terminal permuted SH3" evidence="5">
    <location>
        <begin position="354"/>
        <end position="407"/>
    </location>
</feature>
<evidence type="ECO:0000259" key="4">
    <source>
        <dbReference type="Pfam" id="PF25954"/>
    </source>
</evidence>
<gene>
    <name evidence="6" type="ordered locus">Sfum_3379</name>
</gene>
<evidence type="ECO:0000313" key="7">
    <source>
        <dbReference type="Proteomes" id="UP000001784"/>
    </source>
</evidence>
<sequence>MNKAQEDEKRRKVFRETLKASGAVLILVLLMAWLAGGFLKKVRPGPAQPVAPEPGVRMQAVERRTFPTVVEQVGTVRSRAEARVSSRIIAQVREILVREGDSVVGADEKDGKPTVMARLDDGDIQARLRQAEAQLAAVGRAKEVSSARLGAARSQVEAVRANREKAFSDYKRYAELKRDQAATGQQVEHARALRNATEAQLQGSIKEVQVARGELERVEAQREHAEAAVAEARAMLDYTIIRAPFSGKVIRKMVDVGDMASPGQPLFLLEARSAPELHAQVTESLVPFLKTGQEFSIRIDALDCSFPGVLSEIVPRSDPVTRTVQVKVSLPPDERLINGLYGRLPISRGHYETLVVPAAAVQQSGQLDFVRVVGADGATRRRFVTLGRRQEGLVEVLTGLKEGEKVVAP</sequence>
<evidence type="ECO:0000313" key="6">
    <source>
        <dbReference type="EMBL" id="ABK19052.1"/>
    </source>
</evidence>
<dbReference type="NCBIfam" id="TIGR01730">
    <property type="entry name" value="RND_mfp"/>
    <property type="match status" value="1"/>
</dbReference>
<dbReference type="PANTHER" id="PTHR30469:SF15">
    <property type="entry name" value="HLYD FAMILY OF SECRETION PROTEINS"/>
    <property type="match status" value="1"/>
</dbReference>
<feature type="transmembrane region" description="Helical" evidence="3">
    <location>
        <begin position="20"/>
        <end position="39"/>
    </location>
</feature>
<accession>A0LNQ0</accession>
<dbReference type="AlphaFoldDB" id="A0LNQ0"/>
<feature type="coiled-coil region" evidence="2">
    <location>
        <begin position="201"/>
        <end position="235"/>
    </location>
</feature>
<keyword evidence="7" id="KW-1185">Reference proteome</keyword>
<evidence type="ECO:0000256" key="2">
    <source>
        <dbReference type="SAM" id="Coils"/>
    </source>
</evidence>
<dbReference type="Gene3D" id="2.40.50.100">
    <property type="match status" value="1"/>
</dbReference>
<proteinExistence type="inferred from homology"/>
<evidence type="ECO:0000256" key="1">
    <source>
        <dbReference type="ARBA" id="ARBA00009477"/>
    </source>
</evidence>
<dbReference type="EMBL" id="CP000478">
    <property type="protein sequence ID" value="ABK19052.1"/>
    <property type="molecule type" value="Genomic_DNA"/>
</dbReference>
<name>A0LNQ0_SYNFM</name>
<dbReference type="PANTHER" id="PTHR30469">
    <property type="entry name" value="MULTIDRUG RESISTANCE PROTEIN MDTA"/>
    <property type="match status" value="1"/>
</dbReference>
<feature type="domain" description="CusB-like beta-barrel" evidence="4">
    <location>
        <begin position="277"/>
        <end position="346"/>
    </location>
</feature>
<evidence type="ECO:0000259" key="5">
    <source>
        <dbReference type="Pfam" id="PF25967"/>
    </source>
</evidence>
<dbReference type="Gene3D" id="2.40.420.20">
    <property type="match status" value="1"/>
</dbReference>
<reference evidence="6 7" key="1">
    <citation type="submission" date="2006-10" db="EMBL/GenBank/DDBJ databases">
        <title>Complete sequence of Syntrophobacter fumaroxidans MPOB.</title>
        <authorList>
            <consortium name="US DOE Joint Genome Institute"/>
            <person name="Copeland A."/>
            <person name="Lucas S."/>
            <person name="Lapidus A."/>
            <person name="Barry K."/>
            <person name="Detter J.C."/>
            <person name="Glavina del Rio T."/>
            <person name="Hammon N."/>
            <person name="Israni S."/>
            <person name="Pitluck S."/>
            <person name="Goltsman E.G."/>
            <person name="Martinez M."/>
            <person name="Schmutz J."/>
            <person name="Larimer F."/>
            <person name="Land M."/>
            <person name="Hauser L."/>
            <person name="Kyrpides N."/>
            <person name="Kim E."/>
            <person name="Boone D.R."/>
            <person name="Brockman F."/>
            <person name="Culley D."/>
            <person name="Ferry J."/>
            <person name="Gunsalus R."/>
            <person name="McInerney M.J."/>
            <person name="Morrison M."/>
            <person name="Plugge C."/>
            <person name="Rohlin L."/>
            <person name="Scholten J."/>
            <person name="Sieber J."/>
            <person name="Stams A.J.M."/>
            <person name="Worm P."/>
            <person name="Henstra A.M."/>
            <person name="Richardson P."/>
        </authorList>
    </citation>
    <scope>NUCLEOTIDE SEQUENCE [LARGE SCALE GENOMIC DNA]</scope>
    <source>
        <strain evidence="7">DSM 10017 / MPOB</strain>
    </source>
</reference>
<dbReference type="Gene3D" id="2.40.30.170">
    <property type="match status" value="1"/>
</dbReference>
<dbReference type="KEGG" id="sfu:Sfum_3379"/>
<dbReference type="InterPro" id="IPR006143">
    <property type="entry name" value="RND_pump_MFP"/>
</dbReference>
<dbReference type="InParanoid" id="A0LNQ0"/>
<dbReference type="HOGENOM" id="CLU_018816_1_4_7"/>
<dbReference type="InterPro" id="IPR058627">
    <property type="entry name" value="MdtA-like_C"/>
</dbReference>
<organism evidence="6 7">
    <name type="scientific">Syntrophobacter fumaroxidans (strain DSM 10017 / MPOB)</name>
    <dbReference type="NCBI Taxonomy" id="335543"/>
    <lineage>
        <taxon>Bacteria</taxon>
        <taxon>Pseudomonadati</taxon>
        <taxon>Thermodesulfobacteriota</taxon>
        <taxon>Syntrophobacteria</taxon>
        <taxon>Syntrophobacterales</taxon>
        <taxon>Syntrophobacteraceae</taxon>
        <taxon>Syntrophobacter</taxon>
    </lineage>
</organism>
<keyword evidence="3" id="KW-0472">Membrane</keyword>
<dbReference type="Pfam" id="PF25967">
    <property type="entry name" value="RND-MFP_C"/>
    <property type="match status" value="1"/>
</dbReference>
<dbReference type="InterPro" id="IPR058792">
    <property type="entry name" value="Beta-barrel_RND_2"/>
</dbReference>
<protein>
    <submittedName>
        <fullName evidence="6">Efflux transporter, RND family, MFP subunit</fullName>
    </submittedName>
</protein>
<keyword evidence="3" id="KW-1133">Transmembrane helix</keyword>
<dbReference type="GO" id="GO:1990281">
    <property type="term" value="C:efflux pump complex"/>
    <property type="evidence" value="ECO:0007669"/>
    <property type="project" value="TreeGrafter"/>
</dbReference>